<dbReference type="Proteomes" id="UP000694680">
    <property type="component" value="Chromosome 11"/>
</dbReference>
<evidence type="ECO:0008006" key="4">
    <source>
        <dbReference type="Google" id="ProtNLM"/>
    </source>
</evidence>
<evidence type="ECO:0000313" key="3">
    <source>
        <dbReference type="Proteomes" id="UP000694680"/>
    </source>
</evidence>
<evidence type="ECO:0000256" key="1">
    <source>
        <dbReference type="SAM" id="MobiDB-lite"/>
    </source>
</evidence>
<sequence length="306" mass="34748">MERQGDKVTFDDVKQVAVGLIQEKYLLPIPFCFLSVLKSKKLDEVLAALLLYLLCYFEQKSLQNKSTLSGIVDIVTEHQLMTETSAKTEISLKNLAVHYFSLMMDLEREHHLPNNKSNVFSNKTEWLLNACLYSFFCYFAWVTFNSRDLKDIQEEVGRLLYSDAFNEAVKKRARGDMGNIPAAVNGSAKVSKLDGAFKPRARHQHPSLHRVVNQRSPLMLSLLPLPREQSSHLFRGSWAVSESRPHIKHRDTKALTEQLHQQLDSGSFGIIGKPLSQFSRSSLIPYDAEKNPRDADQGSDLPRSPC</sequence>
<dbReference type="PANTHER" id="PTHR21055">
    <property type="entry name" value="PROTEIN PHOSPHATASE 1 REGULATORY SUBUNIT 36"/>
    <property type="match status" value="1"/>
</dbReference>
<dbReference type="Pfam" id="PF14895">
    <property type="entry name" value="PPPI_inhib"/>
    <property type="match status" value="1"/>
</dbReference>
<dbReference type="AlphaFoldDB" id="A0A8C5EZJ4"/>
<keyword evidence="3" id="KW-1185">Reference proteome</keyword>
<reference evidence="2" key="3">
    <citation type="submission" date="2025-09" db="UniProtKB">
        <authorList>
            <consortium name="Ensembl"/>
        </authorList>
    </citation>
    <scope>IDENTIFICATION</scope>
</reference>
<feature type="compositionally biased region" description="Basic and acidic residues" evidence="1">
    <location>
        <begin position="287"/>
        <end position="296"/>
    </location>
</feature>
<evidence type="ECO:0000313" key="2">
    <source>
        <dbReference type="Ensembl" id="ENSGWIP00000025656.1"/>
    </source>
</evidence>
<gene>
    <name evidence="2" type="primary">ppp1r36</name>
</gene>
<dbReference type="InterPro" id="IPR026142">
    <property type="entry name" value="Pro_pase_1_reg_su_36"/>
</dbReference>
<dbReference type="PANTHER" id="PTHR21055:SF3">
    <property type="entry name" value="PROTEIN PHOSPHATASE 1 REGULATORY SUBUNIT 36"/>
    <property type="match status" value="1"/>
</dbReference>
<proteinExistence type="predicted"/>
<protein>
    <recommendedName>
        <fullName evidence="4">Protein phosphatase 1 regulatory subunit 36</fullName>
    </recommendedName>
</protein>
<accession>A0A8C5EZJ4</accession>
<feature type="region of interest" description="Disordered" evidence="1">
    <location>
        <begin position="283"/>
        <end position="306"/>
    </location>
</feature>
<reference evidence="2" key="2">
    <citation type="submission" date="2025-08" db="UniProtKB">
        <authorList>
            <consortium name="Ensembl"/>
        </authorList>
    </citation>
    <scope>IDENTIFICATION</scope>
</reference>
<organism evidence="2 3">
    <name type="scientific">Gouania willdenowi</name>
    <name type="common">Blunt-snouted clingfish</name>
    <name type="synonym">Lepadogaster willdenowi</name>
    <dbReference type="NCBI Taxonomy" id="441366"/>
    <lineage>
        <taxon>Eukaryota</taxon>
        <taxon>Metazoa</taxon>
        <taxon>Chordata</taxon>
        <taxon>Craniata</taxon>
        <taxon>Vertebrata</taxon>
        <taxon>Euteleostomi</taxon>
        <taxon>Actinopterygii</taxon>
        <taxon>Neopterygii</taxon>
        <taxon>Teleostei</taxon>
        <taxon>Neoteleostei</taxon>
        <taxon>Acanthomorphata</taxon>
        <taxon>Ovalentaria</taxon>
        <taxon>Blenniimorphae</taxon>
        <taxon>Blenniiformes</taxon>
        <taxon>Gobiesocoidei</taxon>
        <taxon>Gobiesocidae</taxon>
        <taxon>Gobiesocinae</taxon>
        <taxon>Gouania</taxon>
    </lineage>
</organism>
<name>A0A8C5EZJ4_GOUWI</name>
<dbReference type="Ensembl" id="ENSGWIT00000028030.1">
    <property type="protein sequence ID" value="ENSGWIP00000025656.1"/>
    <property type="gene ID" value="ENSGWIG00000013513.1"/>
</dbReference>
<reference evidence="2" key="1">
    <citation type="submission" date="2020-06" db="EMBL/GenBank/DDBJ databases">
        <authorList>
            <consortium name="Wellcome Sanger Institute Data Sharing"/>
        </authorList>
    </citation>
    <scope>NUCLEOTIDE SEQUENCE [LARGE SCALE GENOMIC DNA]</scope>
</reference>
<dbReference type="GO" id="GO:0019902">
    <property type="term" value="F:phosphatase binding"/>
    <property type="evidence" value="ECO:0007669"/>
    <property type="project" value="InterPro"/>
</dbReference>